<feature type="compositionally biased region" description="Polar residues" evidence="2">
    <location>
        <begin position="138"/>
        <end position="148"/>
    </location>
</feature>
<dbReference type="Proteomes" id="UP000515152">
    <property type="component" value="Chromosome 8"/>
</dbReference>
<accession>A0A6P8FUK4</accession>
<sequence length="1156" mass="132327">MTWVGEASNLTHSTRKRAPTVATKQNNEQYPQSLPRGGEDERLNRTDSTVTATASTRTTRRLTQTTLTGEVLEVKCHCGKICKNARGLKIHQSKTTCGKGEKQMQRMVETPSETQEDSCQEAPHSTGDLSASAPPLNQRVSPNTTPGTLPTRERVKWPPANNNIAWYQLDQDLDRVLEAALAGAAERKLDSMTAIVYTMAKERFGTEEKKGSSKAPGKRTNRRAREITQLRREIKTLNKQYKQASSKEKEGIKDLTTELRGQLCRLRRAERSLRLRKEKEVKRAQFIKDPYRFTKTLLGEARSGRLTSPKEAVEEFLKESHSDTLRGQALDVHPRIGRSETPEEELDTKEPTWREVHDIVQKARSSSAPGPSSIPYKVYKRCPMLLRRLWKLLWRIWTKGIIPTSWKRAEGCFVPKEMDSSEIGQFRTISLLSVECKIFFSVLARRLTMYMVKNKYVDTSIQKGGIPGSPGCLEHTSILSQLIREAKESKGDLTVFWLDLANAYGSISHDLINTAMEHYHIPQHIRRMITTYFSGFKLRFQTTQFTTQWQDLEKGIVTGCTISPILFIMGMNLLITAAIKESRGPIMESGIRQPPLRGFMDDLTITTATHVQTRWILKALDDVATWARMKFKPKKSRSMVIRNGKVTNRFQLQVQGEVIPPIEENPIKCLGKWYDSSLKDKGSVSRTEKQAEEWLKKIESSGLPGKFKTWLFQHGLLPRLLWLLTIYEIPMTAVEGIERKVNKHLRKWLGIPPSFTSVGLYIRSGQLQLPLSSVVEEFKVAKCRIVMMLRDSTDEMVRGAGVTTRSGRKWAAATQVEQAESLLKLKDIIGNPCTGRQGLGSTHFQQWTKADPRQRRVMVQAEVRQLEEEGRWSRAVELGLQGAWTKWELPKRKITWPELWRLEPFRISFLLRSVYDTLPTPTNLYRWGMREDPQCRLCGERGTMAHILAGCRTALSQGRYRWRHDKVLRALADILEQERRKKHQPQSRPTPSIQFIREGEKPSSSKKTKKGLLQTAPSWEMRVDLGRKLHFPQVVQTSLRPDMVIWSEEAKKIILIELTVPWEEGCGEANERKATKYQDLVQQCRDKGWQAWLFPVEVGCRGFPAQSVWNTLTALGIKGRERKTAVRRLGEAAERASCWLWNRREERSWGPGEDGQ</sequence>
<feature type="domain" description="Reverse transcriptase" evidence="3">
    <location>
        <begin position="395"/>
        <end position="659"/>
    </location>
</feature>
<reference evidence="5" key="1">
    <citation type="submission" date="2025-08" db="UniProtKB">
        <authorList>
            <consortium name="RefSeq"/>
        </authorList>
    </citation>
    <scope>IDENTIFICATION</scope>
</reference>
<dbReference type="Pfam" id="PF00078">
    <property type="entry name" value="RVT_1"/>
    <property type="match status" value="1"/>
</dbReference>
<dbReference type="KEGG" id="char:105910990"/>
<dbReference type="GeneID" id="105910990"/>
<dbReference type="PANTHER" id="PTHR19446">
    <property type="entry name" value="REVERSE TRANSCRIPTASES"/>
    <property type="match status" value="1"/>
</dbReference>
<dbReference type="CDD" id="cd01650">
    <property type="entry name" value="RT_nLTR_like"/>
    <property type="match status" value="1"/>
</dbReference>
<feature type="region of interest" description="Disordered" evidence="2">
    <location>
        <begin position="978"/>
        <end position="1012"/>
    </location>
</feature>
<dbReference type="InterPro" id="IPR000477">
    <property type="entry name" value="RT_dom"/>
</dbReference>
<evidence type="ECO:0000259" key="3">
    <source>
        <dbReference type="PROSITE" id="PS50878"/>
    </source>
</evidence>
<feature type="compositionally biased region" description="Polar residues" evidence="2">
    <location>
        <begin position="22"/>
        <end position="32"/>
    </location>
</feature>
<evidence type="ECO:0000313" key="4">
    <source>
        <dbReference type="Proteomes" id="UP000515152"/>
    </source>
</evidence>
<dbReference type="OrthoDB" id="447743at2759"/>
<keyword evidence="1" id="KW-0175">Coiled coil</keyword>
<dbReference type="RefSeq" id="XP_031427146.2">
    <property type="nucleotide sequence ID" value="XM_031571286.2"/>
</dbReference>
<evidence type="ECO:0000256" key="1">
    <source>
        <dbReference type="SAM" id="Coils"/>
    </source>
</evidence>
<keyword evidence="4" id="KW-1185">Reference proteome</keyword>
<dbReference type="PROSITE" id="PS50878">
    <property type="entry name" value="RT_POL"/>
    <property type="match status" value="1"/>
</dbReference>
<protein>
    <submittedName>
        <fullName evidence="5">Uncharacterized protein LOC105910990</fullName>
    </submittedName>
</protein>
<feature type="coiled-coil region" evidence="1">
    <location>
        <begin position="220"/>
        <end position="272"/>
    </location>
</feature>
<organism evidence="4 5">
    <name type="scientific">Clupea harengus</name>
    <name type="common">Atlantic herring</name>
    <dbReference type="NCBI Taxonomy" id="7950"/>
    <lineage>
        <taxon>Eukaryota</taxon>
        <taxon>Metazoa</taxon>
        <taxon>Chordata</taxon>
        <taxon>Craniata</taxon>
        <taxon>Vertebrata</taxon>
        <taxon>Euteleostomi</taxon>
        <taxon>Actinopterygii</taxon>
        <taxon>Neopterygii</taxon>
        <taxon>Teleostei</taxon>
        <taxon>Clupei</taxon>
        <taxon>Clupeiformes</taxon>
        <taxon>Clupeoidei</taxon>
        <taxon>Clupeidae</taxon>
        <taxon>Clupea</taxon>
    </lineage>
</organism>
<dbReference type="AlphaFoldDB" id="A0A6P8FUK4"/>
<name>A0A6P8FUK4_CLUHA</name>
<proteinExistence type="predicted"/>
<evidence type="ECO:0000256" key="2">
    <source>
        <dbReference type="SAM" id="MobiDB-lite"/>
    </source>
</evidence>
<gene>
    <name evidence="5" type="primary">LOC105910990</name>
</gene>
<feature type="region of interest" description="Disordered" evidence="2">
    <location>
        <begin position="1"/>
        <end position="52"/>
    </location>
</feature>
<evidence type="ECO:0000313" key="5">
    <source>
        <dbReference type="RefSeq" id="XP_031427146.2"/>
    </source>
</evidence>
<feature type="region of interest" description="Disordered" evidence="2">
    <location>
        <begin position="108"/>
        <end position="156"/>
    </location>
</feature>